<name>I0CEM9_9ACTN</name>
<dbReference type="RefSeq" id="WP_015061056.1">
    <property type="nucleotide sequence ID" value="NC_019307.1"/>
</dbReference>
<geneLocation type="plasmid" evidence="1">
    <name>pCQ4</name>
</geneLocation>
<keyword evidence="1" id="KW-0614">Plasmid</keyword>
<evidence type="ECO:0000313" key="1">
    <source>
        <dbReference type="EMBL" id="AFH75242.1"/>
    </source>
</evidence>
<sequence>MAAYQLAPVVDLVTIKEAVALLARTGHGISESTLKRALRDRDVRGERIGRVVLHSYTDVLEAHRDLILARTR</sequence>
<accession>I0CEM9</accession>
<dbReference type="EMBL" id="JQ340175">
    <property type="protein sequence ID" value="AFH75242.1"/>
    <property type="molecule type" value="Genomic_DNA"/>
</dbReference>
<dbReference type="AlphaFoldDB" id="I0CEM9"/>
<reference evidence="1" key="1">
    <citation type="submission" date="2011-12" db="EMBL/GenBank/DDBJ databases">
        <title>Complete nucleotide sequence of Streptomyces circular plasmid pCQ4.</title>
        <authorList>
            <person name="Cheng Q."/>
            <person name="Tian X."/>
            <person name="Qin Z."/>
        </authorList>
    </citation>
    <scope>NUCLEOTIDE SEQUENCE</scope>
    <source>
        <strain evidence="1">W75</strain>
        <plasmid evidence="1">pCQ4</plasmid>
    </source>
</reference>
<gene>
    <name evidence="1" type="ORF">pCQ4.117</name>
</gene>
<organism evidence="1">
    <name type="scientific">Streptomyces sp. W75</name>
    <dbReference type="NCBI Taxonomy" id="1170711"/>
    <lineage>
        <taxon>Bacteria</taxon>
        <taxon>Bacillati</taxon>
        <taxon>Actinomycetota</taxon>
        <taxon>Actinomycetes</taxon>
        <taxon>Kitasatosporales</taxon>
        <taxon>Streptomycetaceae</taxon>
        <taxon>Streptomyces</taxon>
    </lineage>
</organism>
<proteinExistence type="predicted"/>
<protein>
    <submittedName>
        <fullName evidence="1">Uncharacterized protein</fullName>
    </submittedName>
</protein>